<dbReference type="InterPro" id="IPR011701">
    <property type="entry name" value="MFS"/>
</dbReference>
<dbReference type="Pfam" id="PF07690">
    <property type="entry name" value="MFS_1"/>
    <property type="match status" value="1"/>
</dbReference>
<dbReference type="RefSeq" id="WP_101639052.1">
    <property type="nucleotide sequence ID" value="NZ_FXZG01000008.1"/>
</dbReference>
<feature type="transmembrane region" description="Helical" evidence="1">
    <location>
        <begin position="256"/>
        <end position="277"/>
    </location>
</feature>
<feature type="transmembrane region" description="Helical" evidence="1">
    <location>
        <begin position="151"/>
        <end position="173"/>
    </location>
</feature>
<gene>
    <name evidence="2" type="ORF">BAUR920_01686</name>
</gene>
<feature type="transmembrane region" description="Helical" evidence="1">
    <location>
        <begin position="29"/>
        <end position="52"/>
    </location>
</feature>
<feature type="transmembrane region" description="Helical" evidence="1">
    <location>
        <begin position="89"/>
        <end position="109"/>
    </location>
</feature>
<keyword evidence="1" id="KW-0472">Membrane</keyword>
<keyword evidence="1" id="KW-1133">Transmembrane helix</keyword>
<feature type="transmembrane region" description="Helical" evidence="1">
    <location>
        <begin position="221"/>
        <end position="250"/>
    </location>
</feature>
<evidence type="ECO:0000313" key="2">
    <source>
        <dbReference type="EMBL" id="SMX81886.1"/>
    </source>
</evidence>
<name>A0A2H1J355_BREAU</name>
<feature type="transmembrane region" description="Helical" evidence="1">
    <location>
        <begin position="289"/>
        <end position="309"/>
    </location>
</feature>
<keyword evidence="1" id="KW-0812">Transmembrane</keyword>
<organism evidence="2 3">
    <name type="scientific">Brevibacterium aurantiacum</name>
    <dbReference type="NCBI Taxonomy" id="273384"/>
    <lineage>
        <taxon>Bacteria</taxon>
        <taxon>Bacillati</taxon>
        <taxon>Actinomycetota</taxon>
        <taxon>Actinomycetes</taxon>
        <taxon>Micrococcales</taxon>
        <taxon>Brevibacteriaceae</taxon>
        <taxon>Brevibacterium</taxon>
    </lineage>
</organism>
<dbReference type="GO" id="GO:0022857">
    <property type="term" value="F:transmembrane transporter activity"/>
    <property type="evidence" value="ECO:0007669"/>
    <property type="project" value="InterPro"/>
</dbReference>
<reference evidence="3" key="1">
    <citation type="submission" date="2017-03" db="EMBL/GenBank/DDBJ databases">
        <authorList>
            <person name="Monnet C."/>
        </authorList>
    </citation>
    <scope>NUCLEOTIDE SEQUENCE [LARGE SCALE GENOMIC DNA]</scope>
    <source>
        <strain evidence="3">CNRZ 920</strain>
    </source>
</reference>
<evidence type="ECO:0000256" key="1">
    <source>
        <dbReference type="SAM" id="Phobius"/>
    </source>
</evidence>
<sequence>MEHSPSEAPRPPDDHGSSRSRANVLRWQIGYGTFGIPQAAAPIAFALIALPITGSAESGAALVFAMTAAQILGTVPLTRLGGRFGGVGYLRTLIAFRTLGLIAVTILAAVSAPLIYLMISVVVAGLVNGAAYGYMRSLLNHLVTPAGMPRALGIAATLNEVAFASSPVLASALGAWSPVAAMALIAVLGAGPMLLIPSIPEAQPTPTAIRRSRQRSPVPRTVWIWLFASGATGAAIAGIEVGAVSFALSFGLNPAWAFLFALALCIGSVLGGVWVSIRNRMPGRGKVTTFFAITTAAFALLLIDGPIAVTLAGALLVGWFLPMLDTFYLLAIDALAPEDRRTEMFAQLRTTNALGIMATSGLLALFGLTTALYGALGLLVIATALAAVYSARGRRRRRTVLVG</sequence>
<proteinExistence type="predicted"/>
<evidence type="ECO:0000313" key="3">
    <source>
        <dbReference type="Proteomes" id="UP000234289"/>
    </source>
</evidence>
<dbReference type="Proteomes" id="UP000234289">
    <property type="component" value="Unassembled WGS sequence"/>
</dbReference>
<dbReference type="SUPFAM" id="SSF103473">
    <property type="entry name" value="MFS general substrate transporter"/>
    <property type="match status" value="1"/>
</dbReference>
<accession>A0A2H1J355</accession>
<dbReference type="InterPro" id="IPR036259">
    <property type="entry name" value="MFS_trans_sf"/>
</dbReference>
<feature type="transmembrane region" description="Helical" evidence="1">
    <location>
        <begin position="115"/>
        <end position="139"/>
    </location>
</feature>
<dbReference type="PANTHER" id="PTHR23542">
    <property type="match status" value="1"/>
</dbReference>
<dbReference type="EMBL" id="FXZG01000008">
    <property type="protein sequence ID" value="SMX81886.1"/>
    <property type="molecule type" value="Genomic_DNA"/>
</dbReference>
<dbReference type="PANTHER" id="PTHR23542:SF1">
    <property type="entry name" value="MAJOR FACILITATOR SUPERFAMILY (MFS) PROFILE DOMAIN-CONTAINING PROTEIN"/>
    <property type="match status" value="1"/>
</dbReference>
<protein>
    <submittedName>
        <fullName evidence="2">Predicted arabinose efflux permease, MFS family</fullName>
    </submittedName>
</protein>
<feature type="transmembrane region" description="Helical" evidence="1">
    <location>
        <begin position="58"/>
        <end position="77"/>
    </location>
</feature>
<feature type="transmembrane region" description="Helical" evidence="1">
    <location>
        <begin position="179"/>
        <end position="200"/>
    </location>
</feature>
<feature type="transmembrane region" description="Helical" evidence="1">
    <location>
        <begin position="372"/>
        <end position="391"/>
    </location>
</feature>
<dbReference type="Gene3D" id="1.20.1250.20">
    <property type="entry name" value="MFS general substrate transporter like domains"/>
    <property type="match status" value="1"/>
</dbReference>
<dbReference type="AlphaFoldDB" id="A0A2H1J355"/>